<evidence type="ECO:0000313" key="3">
    <source>
        <dbReference type="Proteomes" id="UP001209553"/>
    </source>
</evidence>
<gene>
    <name evidence="2" type="ORF">N9R04_05010</name>
</gene>
<proteinExistence type="predicted"/>
<dbReference type="InterPro" id="IPR015797">
    <property type="entry name" value="NUDIX_hydrolase-like_dom_sf"/>
</dbReference>
<reference evidence="2 3" key="1">
    <citation type="journal article" date="2023" name="Int. J. Syst. Evol. Microbiol.">
        <title>Streptococcus sciuri sp. nov., Staphylococcus marylandisciuri sp. nov. and Staphylococcus americanisciuri sp. nov., isolated from faeces of eastern grey squirrel (Sciurus carolinensis).</title>
        <authorList>
            <person name="Volokhov D.V."/>
            <person name="Zagorodnyaya T.A."/>
            <person name="Furtak V.A."/>
            <person name="Nattanmai G."/>
            <person name="Randall L."/>
            <person name="Jose S."/>
            <person name="Gao Y."/>
            <person name="Eisenberg T."/>
            <person name="Delmonte P."/>
            <person name="Blom J."/>
            <person name="Mitchell K.K."/>
        </authorList>
    </citation>
    <scope>NUCLEOTIDE SEQUENCE [LARGE SCALE GENOMIC DNA]</scope>
    <source>
        <strain evidence="2 3">SQ8-PEA</strain>
    </source>
</reference>
<dbReference type="EMBL" id="JAOPKZ010000007">
    <property type="protein sequence ID" value="MCU5746080.1"/>
    <property type="molecule type" value="Genomic_DNA"/>
</dbReference>
<dbReference type="Gene3D" id="3.90.79.10">
    <property type="entry name" value="Nucleoside Triphosphate Pyrophosphohydrolase"/>
    <property type="match status" value="1"/>
</dbReference>
<keyword evidence="3" id="KW-1185">Reference proteome</keyword>
<comment type="caution">
    <text evidence="2">The sequence shown here is derived from an EMBL/GenBank/DDBJ whole genome shotgun (WGS) entry which is preliminary data.</text>
</comment>
<evidence type="ECO:0000259" key="1">
    <source>
        <dbReference type="PROSITE" id="PS51462"/>
    </source>
</evidence>
<dbReference type="PROSITE" id="PS51462">
    <property type="entry name" value="NUDIX"/>
    <property type="match status" value="1"/>
</dbReference>
<accession>A0ABT2QQ21</accession>
<protein>
    <submittedName>
        <fullName evidence="2">NUDIX domain-containing protein</fullName>
    </submittedName>
</protein>
<dbReference type="Proteomes" id="UP001209553">
    <property type="component" value="Unassembled WGS sequence"/>
</dbReference>
<evidence type="ECO:0000313" key="2">
    <source>
        <dbReference type="EMBL" id="MCU5746080.1"/>
    </source>
</evidence>
<sequence length="202" mass="23047">MSKYDEMINVVPRKIVFKNEENQFDGFLSKDTIQGSEIMDALKSYEIKRRGDMEDDPKYKQLVSYCLLENYEGQLLVYKRLSGGGESRLHGQGSIGVGGHMNEVVGAEDINEVLRTNAQRELEEEVGLDFQKTQNLEYLGFINDDTNEVGQVHLGVVFSIKVDRADVEVQETDTLSIDWVNREEIKDLSQFETWSSLILEAL</sequence>
<organism evidence="2 3">
    <name type="scientific">Staphylococcus marylandisciuri</name>
    <dbReference type="NCBI Taxonomy" id="2981529"/>
    <lineage>
        <taxon>Bacteria</taxon>
        <taxon>Bacillati</taxon>
        <taxon>Bacillota</taxon>
        <taxon>Bacilli</taxon>
        <taxon>Bacillales</taxon>
        <taxon>Staphylococcaceae</taxon>
        <taxon>Staphylococcus</taxon>
    </lineage>
</organism>
<dbReference type="RefSeq" id="WP_262855523.1">
    <property type="nucleotide sequence ID" value="NZ_JAOPKZ010000007.1"/>
</dbReference>
<dbReference type="InterPro" id="IPR000086">
    <property type="entry name" value="NUDIX_hydrolase_dom"/>
</dbReference>
<feature type="domain" description="Nudix hydrolase" evidence="1">
    <location>
        <begin position="59"/>
        <end position="202"/>
    </location>
</feature>
<dbReference type="Pfam" id="PF00293">
    <property type="entry name" value="NUDIX"/>
    <property type="match status" value="1"/>
</dbReference>
<name>A0ABT2QQ21_9STAP</name>
<dbReference type="SUPFAM" id="SSF55811">
    <property type="entry name" value="Nudix"/>
    <property type="match status" value="1"/>
</dbReference>